<dbReference type="AlphaFoldDB" id="N1QUA2"/>
<dbReference type="SUPFAM" id="SSF81383">
    <property type="entry name" value="F-box domain"/>
    <property type="match status" value="1"/>
</dbReference>
<sequence length="474" mass="53944">MTLGWGEGARARRLAQRTTWTTARRRSLVTDLDSPCCNRSACGATTRTIFYASSSPRCCLPTHHCEDDAAVAIGFVTTIHNGRPTFILFLLQPRQFFCCNRQPQKLHPVNIFATMTTPPYLLRASLVAKRWRHIAIDPKFLRRFRTHHRKPPLLGDFSYEEGKLSFRSTLDLPYRIPPDHFSLQVNSRKPWRLVDCRHGRVLLKNNERRQVIVWDPITGDRSLLSVPREFDDMHTAAVLCSAGEQGHAHGACHSSSFKVVVVDCYEHDYDAVAFASVYSSETGVWGDLLSTPLPYSGITVVNPSTLVGNTLHWLLSGYSGILEFDFDRQTLAVINRPPGARYNDRVQIVQVDDNGVGVSALSCAHCQSAYCSHQPCLHICDRKVDCYGVAVWVLRKSIDLQKLLGLGFKIEMKRSRILRYAEDVRALFLWLHSSLFMIQLESMQPKELFKSDNVYTYYPFTSFYNEVQSGHIRL</sequence>
<evidence type="ECO:0008006" key="2">
    <source>
        <dbReference type="Google" id="ProtNLM"/>
    </source>
</evidence>
<protein>
    <recommendedName>
        <fullName evidence="2">F-box domain-containing protein</fullName>
    </recommendedName>
</protein>
<dbReference type="PANTHER" id="PTHR33186:SF13">
    <property type="entry name" value="OS10G0138300 PROTEIN"/>
    <property type="match status" value="1"/>
</dbReference>
<organism evidence="1">
    <name type="scientific">Aegilops tauschii</name>
    <name type="common">Tausch's goatgrass</name>
    <name type="synonym">Aegilops squarrosa</name>
    <dbReference type="NCBI Taxonomy" id="37682"/>
    <lineage>
        <taxon>Eukaryota</taxon>
        <taxon>Viridiplantae</taxon>
        <taxon>Streptophyta</taxon>
        <taxon>Embryophyta</taxon>
        <taxon>Tracheophyta</taxon>
        <taxon>Spermatophyta</taxon>
        <taxon>Magnoliopsida</taxon>
        <taxon>Liliopsida</taxon>
        <taxon>Poales</taxon>
        <taxon>Poaceae</taxon>
        <taxon>BOP clade</taxon>
        <taxon>Pooideae</taxon>
        <taxon>Triticodae</taxon>
        <taxon>Triticeae</taxon>
        <taxon>Triticinae</taxon>
        <taxon>Aegilops</taxon>
    </lineage>
</organism>
<dbReference type="EnsemblPlants" id="EMT02439">
    <property type="protein sequence ID" value="EMT02439"/>
    <property type="gene ID" value="F775_15526"/>
</dbReference>
<dbReference type="SUPFAM" id="SSF50965">
    <property type="entry name" value="Galactose oxidase, central domain"/>
    <property type="match status" value="1"/>
</dbReference>
<reference evidence="1" key="1">
    <citation type="submission" date="2015-06" db="UniProtKB">
        <authorList>
            <consortium name="EnsemblPlants"/>
        </authorList>
    </citation>
    <scope>IDENTIFICATION</scope>
</reference>
<evidence type="ECO:0000313" key="1">
    <source>
        <dbReference type="EnsemblPlants" id="EMT02439"/>
    </source>
</evidence>
<dbReference type="InterPro" id="IPR036047">
    <property type="entry name" value="F-box-like_dom_sf"/>
</dbReference>
<name>N1QUA2_AEGTA</name>
<dbReference type="InterPro" id="IPR011043">
    <property type="entry name" value="Gal_Oxase/kelch_b-propeller"/>
</dbReference>
<accession>N1QUA2</accession>
<proteinExistence type="predicted"/>
<dbReference type="ExpressionAtlas" id="N1QUA2">
    <property type="expression patterns" value="baseline"/>
</dbReference>
<dbReference type="PANTHER" id="PTHR33186">
    <property type="entry name" value="OS10G0136150 PROTEIN-RELATED"/>
    <property type="match status" value="1"/>
</dbReference>